<organism evidence="7 8">
    <name type="scientific">Labilithrix luteola</name>
    <dbReference type="NCBI Taxonomy" id="1391654"/>
    <lineage>
        <taxon>Bacteria</taxon>
        <taxon>Pseudomonadati</taxon>
        <taxon>Myxococcota</taxon>
        <taxon>Polyangia</taxon>
        <taxon>Polyangiales</taxon>
        <taxon>Labilitrichaceae</taxon>
        <taxon>Labilithrix</taxon>
    </lineage>
</organism>
<dbReference type="NCBIfam" id="TIGR03001">
    <property type="entry name" value="Sig-70_gmx1"/>
    <property type="match status" value="1"/>
</dbReference>
<proteinExistence type="inferred from homology"/>
<dbReference type="Gene3D" id="1.10.10.10">
    <property type="entry name" value="Winged helix-like DNA-binding domain superfamily/Winged helix DNA-binding domain"/>
    <property type="match status" value="1"/>
</dbReference>
<name>A0A0K1QAX7_9BACT</name>
<evidence type="ECO:0000259" key="6">
    <source>
        <dbReference type="Pfam" id="PF08281"/>
    </source>
</evidence>
<dbReference type="GO" id="GO:0003677">
    <property type="term" value="F:DNA binding"/>
    <property type="evidence" value="ECO:0007669"/>
    <property type="project" value="UniProtKB-KW"/>
</dbReference>
<gene>
    <name evidence="7" type="ORF">AKJ09_09551</name>
</gene>
<keyword evidence="8" id="KW-1185">Reference proteome</keyword>
<dbReference type="PANTHER" id="PTHR43133:SF8">
    <property type="entry name" value="RNA POLYMERASE SIGMA FACTOR HI_1459-RELATED"/>
    <property type="match status" value="1"/>
</dbReference>
<keyword evidence="2" id="KW-0805">Transcription regulation</keyword>
<dbReference type="InterPro" id="IPR011745">
    <property type="entry name" value="RNA_pol_sigma70_MYXXA"/>
</dbReference>
<keyword evidence="4 7" id="KW-0238">DNA-binding</keyword>
<dbReference type="SUPFAM" id="SSF88659">
    <property type="entry name" value="Sigma3 and sigma4 domains of RNA polymerase sigma factors"/>
    <property type="match status" value="1"/>
</dbReference>
<dbReference type="InterPro" id="IPR039425">
    <property type="entry name" value="RNA_pol_sigma-70-like"/>
</dbReference>
<dbReference type="InterPro" id="IPR013325">
    <property type="entry name" value="RNA_pol_sigma_r2"/>
</dbReference>
<dbReference type="KEGG" id="llu:AKJ09_09551"/>
<feature type="domain" description="RNA polymerase sigma factor 70 region 4 type 2" evidence="6">
    <location>
        <begin position="130"/>
        <end position="182"/>
    </location>
</feature>
<dbReference type="AlphaFoldDB" id="A0A0K1QAX7"/>
<dbReference type="EMBL" id="CP012333">
    <property type="protein sequence ID" value="AKV02888.1"/>
    <property type="molecule type" value="Genomic_DNA"/>
</dbReference>
<accession>A0A0K1QAX7</accession>
<keyword evidence="3" id="KW-0731">Sigma factor</keyword>
<dbReference type="Gene3D" id="1.10.1740.10">
    <property type="match status" value="1"/>
</dbReference>
<evidence type="ECO:0000256" key="1">
    <source>
        <dbReference type="ARBA" id="ARBA00010641"/>
    </source>
</evidence>
<dbReference type="PANTHER" id="PTHR43133">
    <property type="entry name" value="RNA POLYMERASE ECF-TYPE SIGMA FACTO"/>
    <property type="match status" value="1"/>
</dbReference>
<dbReference type="InterPro" id="IPR014284">
    <property type="entry name" value="RNA_pol_sigma-70_dom"/>
</dbReference>
<dbReference type="Pfam" id="PF08281">
    <property type="entry name" value="Sigma70_r4_2"/>
    <property type="match status" value="1"/>
</dbReference>
<evidence type="ECO:0000256" key="3">
    <source>
        <dbReference type="ARBA" id="ARBA00023082"/>
    </source>
</evidence>
<dbReference type="SUPFAM" id="SSF88946">
    <property type="entry name" value="Sigma2 domain of RNA polymerase sigma factors"/>
    <property type="match status" value="1"/>
</dbReference>
<comment type="similarity">
    <text evidence="1">Belongs to the sigma-70 factor family. ECF subfamily.</text>
</comment>
<protein>
    <submittedName>
        <fullName evidence="7">Putative DNA-binding regulatory protein</fullName>
    </submittedName>
</protein>
<evidence type="ECO:0000313" key="7">
    <source>
        <dbReference type="EMBL" id="AKV02888.1"/>
    </source>
</evidence>
<dbReference type="InterPro" id="IPR013324">
    <property type="entry name" value="RNA_pol_sigma_r3/r4-like"/>
</dbReference>
<evidence type="ECO:0000256" key="4">
    <source>
        <dbReference type="ARBA" id="ARBA00023125"/>
    </source>
</evidence>
<dbReference type="Proteomes" id="UP000064967">
    <property type="component" value="Chromosome"/>
</dbReference>
<sequence>MFEGSDLELAKACVAGDQEAIAEVEARFASDIARALARLRVDTALADDVKQTIREKLFLGTNGKPPGLASYSGKGPLGAFLRAVVVHAVISMKRARRRMTEADSRIRDVAHDDDPALEHVRRRYGASFKQAFQDAFAELSARERSVLRLVYIDGLAVEQVATVYGVHRVSVSRWLGQIREQLHSRTRELLRERLGLATSEVASVARLCLSQIDVSLSRLVRESSA</sequence>
<evidence type="ECO:0000256" key="2">
    <source>
        <dbReference type="ARBA" id="ARBA00023015"/>
    </source>
</evidence>
<dbReference type="NCBIfam" id="TIGR02937">
    <property type="entry name" value="sigma70-ECF"/>
    <property type="match status" value="1"/>
</dbReference>
<evidence type="ECO:0000313" key="8">
    <source>
        <dbReference type="Proteomes" id="UP000064967"/>
    </source>
</evidence>
<dbReference type="InterPro" id="IPR013249">
    <property type="entry name" value="RNA_pol_sigma70_r4_t2"/>
</dbReference>
<evidence type="ECO:0000256" key="5">
    <source>
        <dbReference type="ARBA" id="ARBA00023163"/>
    </source>
</evidence>
<dbReference type="InterPro" id="IPR036388">
    <property type="entry name" value="WH-like_DNA-bd_sf"/>
</dbReference>
<keyword evidence="5" id="KW-0804">Transcription</keyword>
<dbReference type="GO" id="GO:0006352">
    <property type="term" value="P:DNA-templated transcription initiation"/>
    <property type="evidence" value="ECO:0007669"/>
    <property type="project" value="InterPro"/>
</dbReference>
<dbReference type="RefSeq" id="WP_240488825.1">
    <property type="nucleotide sequence ID" value="NZ_CP012333.1"/>
</dbReference>
<reference evidence="7 8" key="1">
    <citation type="submission" date="2015-08" db="EMBL/GenBank/DDBJ databases">
        <authorList>
            <person name="Babu N.S."/>
            <person name="Beckwith C.J."/>
            <person name="Beseler K.G."/>
            <person name="Brison A."/>
            <person name="Carone J.V."/>
            <person name="Caskin T.P."/>
            <person name="Diamond M."/>
            <person name="Durham M.E."/>
            <person name="Foxe J.M."/>
            <person name="Go M."/>
            <person name="Henderson B.A."/>
            <person name="Jones I.B."/>
            <person name="McGettigan J.A."/>
            <person name="Micheletti S.J."/>
            <person name="Nasrallah M.E."/>
            <person name="Ortiz D."/>
            <person name="Piller C.R."/>
            <person name="Privatt S.R."/>
            <person name="Schneider S.L."/>
            <person name="Sharp S."/>
            <person name="Smith T.C."/>
            <person name="Stanton J.D."/>
            <person name="Ullery H.E."/>
            <person name="Wilson R.J."/>
            <person name="Serrano M.G."/>
            <person name="Buck G."/>
            <person name="Lee V."/>
            <person name="Wang Y."/>
            <person name="Carvalho R."/>
            <person name="Voegtly L."/>
            <person name="Shi R."/>
            <person name="Duckworth R."/>
            <person name="Johnson A."/>
            <person name="Loviza R."/>
            <person name="Walstead R."/>
            <person name="Shah Z."/>
            <person name="Kiflezghi M."/>
            <person name="Wade K."/>
            <person name="Ball S.L."/>
            <person name="Bradley K.W."/>
            <person name="Asai D.J."/>
            <person name="Bowman C.A."/>
            <person name="Russell D.A."/>
            <person name="Pope W.H."/>
            <person name="Jacobs-Sera D."/>
            <person name="Hendrix R.W."/>
            <person name="Hatfull G.F."/>
        </authorList>
    </citation>
    <scope>NUCLEOTIDE SEQUENCE [LARGE SCALE GENOMIC DNA]</scope>
    <source>
        <strain evidence="7 8">DSM 27648</strain>
    </source>
</reference>
<dbReference type="GO" id="GO:0016987">
    <property type="term" value="F:sigma factor activity"/>
    <property type="evidence" value="ECO:0007669"/>
    <property type="project" value="UniProtKB-KW"/>
</dbReference>